<organism evidence="2 3">
    <name type="scientific">bacterium (Candidatus Blackallbacteria) CG17_big_fil_post_rev_8_21_14_2_50_48_46</name>
    <dbReference type="NCBI Taxonomy" id="2014261"/>
    <lineage>
        <taxon>Bacteria</taxon>
        <taxon>Candidatus Blackallbacteria</taxon>
    </lineage>
</organism>
<dbReference type="PANTHER" id="PTHR43861:SF1">
    <property type="entry name" value="TRANS-ACONITATE 2-METHYLTRANSFERASE"/>
    <property type="match status" value="1"/>
</dbReference>
<evidence type="ECO:0000313" key="2">
    <source>
        <dbReference type="EMBL" id="PIW16377.1"/>
    </source>
</evidence>
<keyword evidence="2" id="KW-0489">Methyltransferase</keyword>
<feature type="domain" description="Methyltransferase type 11" evidence="1">
    <location>
        <begin position="50"/>
        <end position="144"/>
    </location>
</feature>
<dbReference type="GO" id="GO:0008757">
    <property type="term" value="F:S-adenosylmethionine-dependent methyltransferase activity"/>
    <property type="evidence" value="ECO:0007669"/>
    <property type="project" value="InterPro"/>
</dbReference>
<dbReference type="EMBL" id="PFFQ01000038">
    <property type="protein sequence ID" value="PIW16377.1"/>
    <property type="molecule type" value="Genomic_DNA"/>
</dbReference>
<dbReference type="GO" id="GO:0032259">
    <property type="term" value="P:methylation"/>
    <property type="evidence" value="ECO:0007669"/>
    <property type="project" value="UniProtKB-KW"/>
</dbReference>
<keyword evidence="2" id="KW-0808">Transferase</keyword>
<dbReference type="CDD" id="cd02440">
    <property type="entry name" value="AdoMet_MTases"/>
    <property type="match status" value="1"/>
</dbReference>
<evidence type="ECO:0000313" key="3">
    <source>
        <dbReference type="Proteomes" id="UP000231019"/>
    </source>
</evidence>
<proteinExistence type="predicted"/>
<gene>
    <name evidence="2" type="ORF">COW36_13390</name>
</gene>
<reference evidence="2 3" key="1">
    <citation type="submission" date="2017-09" db="EMBL/GenBank/DDBJ databases">
        <title>Depth-based differentiation of microbial function through sediment-hosted aquifers and enrichment of novel symbionts in the deep terrestrial subsurface.</title>
        <authorList>
            <person name="Probst A.J."/>
            <person name="Ladd B."/>
            <person name="Jarett J.K."/>
            <person name="Geller-Mcgrath D.E."/>
            <person name="Sieber C.M."/>
            <person name="Emerson J.B."/>
            <person name="Anantharaman K."/>
            <person name="Thomas B.C."/>
            <person name="Malmstrom R."/>
            <person name="Stieglmeier M."/>
            <person name="Klingl A."/>
            <person name="Woyke T."/>
            <person name="Ryan C.M."/>
            <person name="Banfield J.F."/>
        </authorList>
    </citation>
    <scope>NUCLEOTIDE SEQUENCE [LARGE SCALE GENOMIC DNA]</scope>
    <source>
        <strain evidence="2">CG17_big_fil_post_rev_8_21_14_2_50_48_46</strain>
    </source>
</reference>
<dbReference type="InterPro" id="IPR029063">
    <property type="entry name" value="SAM-dependent_MTases_sf"/>
</dbReference>
<protein>
    <submittedName>
        <fullName evidence="2">SAM-dependent methyltransferase</fullName>
    </submittedName>
</protein>
<comment type="caution">
    <text evidence="2">The sequence shown here is derived from an EMBL/GenBank/DDBJ whole genome shotgun (WGS) entry which is preliminary data.</text>
</comment>
<name>A0A2M7G3L3_9BACT</name>
<dbReference type="SUPFAM" id="SSF53335">
    <property type="entry name" value="S-adenosyl-L-methionine-dependent methyltransferases"/>
    <property type="match status" value="1"/>
</dbReference>
<evidence type="ECO:0000259" key="1">
    <source>
        <dbReference type="Pfam" id="PF08241"/>
    </source>
</evidence>
<accession>A0A2M7G3L3</accession>
<dbReference type="PANTHER" id="PTHR43861">
    <property type="entry name" value="TRANS-ACONITATE 2-METHYLTRANSFERASE-RELATED"/>
    <property type="match status" value="1"/>
</dbReference>
<dbReference type="InterPro" id="IPR013216">
    <property type="entry name" value="Methyltransf_11"/>
</dbReference>
<dbReference type="Proteomes" id="UP000231019">
    <property type="component" value="Unassembled WGS sequence"/>
</dbReference>
<sequence>MVLSGPFFYDDPQVFSNYMSRRNSETSANDTLEKPILMELLPPLENKDILDLGCGEATLAAELLKAGAQSYLGLDGSANMVKLAQQELSGKKARVEQAFLENWDYPTESFDCVISRLAFHYIEDIEALFAKIQTTLRKGGHFVFSVEHPVITSHQISMKEGGARQDWLVDRYFHTGKREYPWLGAPILKYHRTVEDYYQALRKSGFQILDLRESKPRPELFQNRKLYERRMRVPLFLLLKAEKP</sequence>
<dbReference type="Pfam" id="PF08241">
    <property type="entry name" value="Methyltransf_11"/>
    <property type="match status" value="1"/>
</dbReference>
<dbReference type="AlphaFoldDB" id="A0A2M7G3L3"/>
<dbReference type="Gene3D" id="3.40.50.150">
    <property type="entry name" value="Vaccinia Virus protein VP39"/>
    <property type="match status" value="1"/>
</dbReference>